<dbReference type="PANTHER" id="PTHR47618:SF1">
    <property type="entry name" value="BIFUNCTIONAL OLIGORIBONUCLEASE AND PAP PHOSPHATASE NRNA"/>
    <property type="match status" value="1"/>
</dbReference>
<dbReference type="Pfam" id="PF01368">
    <property type="entry name" value="DHH"/>
    <property type="match status" value="1"/>
</dbReference>
<dbReference type="InterPro" id="IPR003156">
    <property type="entry name" value="DHHA1_dom"/>
</dbReference>
<proteinExistence type="predicted"/>
<evidence type="ECO:0000313" key="3">
    <source>
        <dbReference type="EMBL" id="CAA9400960.1"/>
    </source>
</evidence>
<dbReference type="EMBL" id="CADCUR010000134">
    <property type="protein sequence ID" value="CAA9400960.1"/>
    <property type="molecule type" value="Genomic_DNA"/>
</dbReference>
<name>A0A6J4P5T4_9BACT</name>
<evidence type="ECO:0000259" key="1">
    <source>
        <dbReference type="Pfam" id="PF01368"/>
    </source>
</evidence>
<dbReference type="InterPro" id="IPR051319">
    <property type="entry name" value="Oligoribo/pAp-PDE_c-di-AMP_PDE"/>
</dbReference>
<dbReference type="Gene3D" id="3.10.310.30">
    <property type="match status" value="1"/>
</dbReference>
<dbReference type="PANTHER" id="PTHR47618">
    <property type="entry name" value="BIFUNCTIONAL OLIGORIBONUCLEASE AND PAP PHOSPHATASE NRNA"/>
    <property type="match status" value="1"/>
</dbReference>
<gene>
    <name evidence="3" type="ORF">AVDCRST_MAG74-1647</name>
</gene>
<dbReference type="Gene3D" id="3.90.1640.10">
    <property type="entry name" value="inorganic pyrophosphatase (n-terminal core)"/>
    <property type="match status" value="1"/>
</dbReference>
<feature type="domain" description="DHHA1" evidence="2">
    <location>
        <begin position="239"/>
        <end position="315"/>
    </location>
</feature>
<evidence type="ECO:0000259" key="2">
    <source>
        <dbReference type="Pfam" id="PF02272"/>
    </source>
</evidence>
<dbReference type="Pfam" id="PF02272">
    <property type="entry name" value="DHHA1"/>
    <property type="match status" value="1"/>
</dbReference>
<sequence length="323" mass="35498">MLSQVVELIENKSSFAITTHVRPDGDGVGSSLGLCWLLRSLGKSAEVVLRDEIPVSYAQLPGADEIKKVAEVNGKYDAIFVIECSDITRPGIRGLENQLTVNIDHHATSEHFGTINWIDQTASAVGEMIYNLCKAIGGRITKEIAECVYLALVTDTGSFHFPNTTERTLKVASELIKVGVKPAQISEAVYNSYPWSRIELMRQVLATVRRNEAGNIAWLRQTLEMSENARAVDGDNNGFVNIPLAAREVEAVVYMREVEPNTYRVSLRSKDNINVARVAEKFGGGGHKNAAGCRVEGDWDARETEIVAALTEAVEKLHDGEEK</sequence>
<organism evidence="3">
    <name type="scientific">uncultured Pyrinomonadaceae bacterium</name>
    <dbReference type="NCBI Taxonomy" id="2283094"/>
    <lineage>
        <taxon>Bacteria</taxon>
        <taxon>Pseudomonadati</taxon>
        <taxon>Acidobacteriota</taxon>
        <taxon>Blastocatellia</taxon>
        <taxon>Blastocatellales</taxon>
        <taxon>Pyrinomonadaceae</taxon>
        <taxon>environmental samples</taxon>
    </lineage>
</organism>
<protein>
    <submittedName>
        <fullName evidence="3">RecJ</fullName>
    </submittedName>
</protein>
<feature type="domain" description="DDH" evidence="1">
    <location>
        <begin position="15"/>
        <end position="151"/>
    </location>
</feature>
<dbReference type="AlphaFoldDB" id="A0A6J4P5T4"/>
<dbReference type="InterPro" id="IPR001667">
    <property type="entry name" value="DDH_dom"/>
</dbReference>
<dbReference type="GO" id="GO:0003676">
    <property type="term" value="F:nucleic acid binding"/>
    <property type="evidence" value="ECO:0007669"/>
    <property type="project" value="InterPro"/>
</dbReference>
<dbReference type="InterPro" id="IPR038763">
    <property type="entry name" value="DHH_sf"/>
</dbReference>
<reference evidence="3" key="1">
    <citation type="submission" date="2020-02" db="EMBL/GenBank/DDBJ databases">
        <authorList>
            <person name="Meier V. D."/>
        </authorList>
    </citation>
    <scope>NUCLEOTIDE SEQUENCE</scope>
    <source>
        <strain evidence="3">AVDCRST_MAG74</strain>
    </source>
</reference>
<dbReference type="SUPFAM" id="SSF64182">
    <property type="entry name" value="DHH phosphoesterases"/>
    <property type="match status" value="1"/>
</dbReference>
<accession>A0A6J4P5T4</accession>